<evidence type="ECO:0000256" key="8">
    <source>
        <dbReference type="ARBA" id="ARBA00023136"/>
    </source>
</evidence>
<dbReference type="SMART" id="SM00382">
    <property type="entry name" value="AAA"/>
    <property type="match status" value="1"/>
</dbReference>
<dbReference type="SUPFAM" id="SSF90123">
    <property type="entry name" value="ABC transporter transmembrane region"/>
    <property type="match status" value="1"/>
</dbReference>
<dbReference type="InterPro" id="IPR039421">
    <property type="entry name" value="Type_1_exporter"/>
</dbReference>
<evidence type="ECO:0000256" key="4">
    <source>
        <dbReference type="ARBA" id="ARBA00022692"/>
    </source>
</evidence>
<dbReference type="PROSITE" id="PS50893">
    <property type="entry name" value="ABC_TRANSPORTER_2"/>
    <property type="match status" value="1"/>
</dbReference>
<dbReference type="InterPro" id="IPR003593">
    <property type="entry name" value="AAA+_ATPase"/>
</dbReference>
<dbReference type="SUPFAM" id="SSF52540">
    <property type="entry name" value="P-loop containing nucleoside triphosphate hydrolases"/>
    <property type="match status" value="1"/>
</dbReference>
<evidence type="ECO:0000313" key="13">
    <source>
        <dbReference type="EMBL" id="CAB4729701.1"/>
    </source>
</evidence>
<feature type="transmembrane region" description="Helical" evidence="9">
    <location>
        <begin position="157"/>
        <end position="187"/>
    </location>
</feature>
<dbReference type="GO" id="GO:0005886">
    <property type="term" value="C:plasma membrane"/>
    <property type="evidence" value="ECO:0007669"/>
    <property type="project" value="UniProtKB-SubCell"/>
</dbReference>
<keyword evidence="3" id="KW-1003">Cell membrane</keyword>
<dbReference type="InterPro" id="IPR036640">
    <property type="entry name" value="ABC1_TM_sf"/>
</dbReference>
<dbReference type="EMBL" id="CAEZYF010000012">
    <property type="protein sequence ID" value="CAB4729701.1"/>
    <property type="molecule type" value="Genomic_DNA"/>
</dbReference>
<keyword evidence="2" id="KW-0813">Transport</keyword>
<organism evidence="13">
    <name type="scientific">freshwater metagenome</name>
    <dbReference type="NCBI Taxonomy" id="449393"/>
    <lineage>
        <taxon>unclassified sequences</taxon>
        <taxon>metagenomes</taxon>
        <taxon>ecological metagenomes</taxon>
    </lineage>
</organism>
<name>A0A6J6S4K4_9ZZZZ</name>
<evidence type="ECO:0000256" key="3">
    <source>
        <dbReference type="ARBA" id="ARBA00022475"/>
    </source>
</evidence>
<protein>
    <submittedName>
        <fullName evidence="13">Unannotated protein</fullName>
    </submittedName>
</protein>
<feature type="transmembrane region" description="Helical" evidence="9">
    <location>
        <begin position="70"/>
        <end position="91"/>
    </location>
</feature>
<dbReference type="Gene3D" id="3.40.50.300">
    <property type="entry name" value="P-loop containing nucleotide triphosphate hydrolases"/>
    <property type="match status" value="1"/>
</dbReference>
<keyword evidence="4 9" id="KW-0812">Transmembrane</keyword>
<evidence type="ECO:0000256" key="9">
    <source>
        <dbReference type="SAM" id="Phobius"/>
    </source>
</evidence>
<dbReference type="InterPro" id="IPR011527">
    <property type="entry name" value="ABC1_TM_dom"/>
</dbReference>
<feature type="domain" description="ABC transporter" evidence="10">
    <location>
        <begin position="353"/>
        <end position="607"/>
    </location>
</feature>
<dbReference type="GO" id="GO:0016887">
    <property type="term" value="F:ATP hydrolysis activity"/>
    <property type="evidence" value="ECO:0007669"/>
    <property type="project" value="InterPro"/>
</dbReference>
<keyword evidence="8 9" id="KW-0472">Membrane</keyword>
<dbReference type="Gene3D" id="1.20.1560.10">
    <property type="entry name" value="ABC transporter type 1, transmembrane domain"/>
    <property type="match status" value="1"/>
</dbReference>
<dbReference type="FunFam" id="3.40.50.300:FF:000299">
    <property type="entry name" value="ABC transporter ATP-binding protein/permease"/>
    <property type="match status" value="1"/>
</dbReference>
<evidence type="ECO:0000313" key="14">
    <source>
        <dbReference type="EMBL" id="CAB4804168.1"/>
    </source>
</evidence>
<feature type="transmembrane region" description="Helical" evidence="9">
    <location>
        <begin position="34"/>
        <end position="58"/>
    </location>
</feature>
<sequence length="614" mass="65806">MLLPGDAAAVKGKKLQGHALRRAWRFADPYRSTIVLFLVAIVVAALIELVAPFAFRTIIDTAIPDKNRSLITILAGVVVAASVLDAGLAIVQRWCSARIGEGLIYDLRVALFAKVQRMPIAFFTRTQTGALTSRLNNDVVGAQTAVTSTLGSVVSNIVVLATTLTAMALLEWRLTLLALVLLPVFIIPAKRVGRQLQSIQRENMATNAEMNSQMAERFNVSGALLVKLFGRQRDEVTMFSGRAGKVRDTGIHSAMVGRVFFVALGLVGALGAAAIYGVGAHLVVSENIKTGTLVALATLVTRVYQPLTGLTNARVDLMTAMVSFERVFEVLDAPEAITDRPGAIDLVEPKGRVELRDVWFRYPPASSVTVKSLEAPSAFTAADPDYDVLQGVSLIIEPGETVALVGASGSGKTTLSGLVPRLYDVTGGALLIDGHDVRDLTQHSLRDAIGVVSQDPHLFHESIGANLRYAKPDATGAELDEACRGARILDTIRSLPDGYETLVGERGYRLSGGEKQRLAIARLLLKNPAVMILDEATSHLDNENEAHVQAALDEALRGRTALVIAHRLSTIRDADRIVVLDGGRIVEEGSHDELIARDGVYAAQVRAGETAMGL</sequence>
<evidence type="ECO:0000256" key="6">
    <source>
        <dbReference type="ARBA" id="ARBA00022840"/>
    </source>
</evidence>
<dbReference type="PROSITE" id="PS50929">
    <property type="entry name" value="ABC_TM1F"/>
    <property type="match status" value="1"/>
</dbReference>
<feature type="transmembrane region" description="Helical" evidence="9">
    <location>
        <begin position="259"/>
        <end position="284"/>
    </location>
</feature>
<evidence type="ECO:0000256" key="1">
    <source>
        <dbReference type="ARBA" id="ARBA00004651"/>
    </source>
</evidence>
<dbReference type="AlphaFoldDB" id="A0A6J6S4K4"/>
<dbReference type="Pfam" id="PF00664">
    <property type="entry name" value="ABC_membrane"/>
    <property type="match status" value="1"/>
</dbReference>
<dbReference type="InterPro" id="IPR003439">
    <property type="entry name" value="ABC_transporter-like_ATP-bd"/>
</dbReference>
<dbReference type="InterPro" id="IPR017871">
    <property type="entry name" value="ABC_transporter-like_CS"/>
</dbReference>
<evidence type="ECO:0000259" key="10">
    <source>
        <dbReference type="PROSITE" id="PS50893"/>
    </source>
</evidence>
<dbReference type="GO" id="GO:0015421">
    <property type="term" value="F:ABC-type oligopeptide transporter activity"/>
    <property type="evidence" value="ECO:0007669"/>
    <property type="project" value="TreeGrafter"/>
</dbReference>
<dbReference type="PROSITE" id="PS00211">
    <property type="entry name" value="ABC_TRANSPORTER_1"/>
    <property type="match status" value="1"/>
</dbReference>
<accession>A0A6J6S4K4</accession>
<evidence type="ECO:0000313" key="12">
    <source>
        <dbReference type="EMBL" id="CAB4363157.1"/>
    </source>
</evidence>
<dbReference type="GO" id="GO:0005524">
    <property type="term" value="F:ATP binding"/>
    <property type="evidence" value="ECO:0007669"/>
    <property type="project" value="UniProtKB-KW"/>
</dbReference>
<feature type="domain" description="ABC transmembrane type-1" evidence="11">
    <location>
        <begin position="35"/>
        <end position="319"/>
    </location>
</feature>
<dbReference type="CDD" id="cd18550">
    <property type="entry name" value="ABC_6TM_exporter_like"/>
    <property type="match status" value="1"/>
</dbReference>
<proteinExistence type="predicted"/>
<evidence type="ECO:0000259" key="11">
    <source>
        <dbReference type="PROSITE" id="PS50929"/>
    </source>
</evidence>
<dbReference type="InterPro" id="IPR027417">
    <property type="entry name" value="P-loop_NTPase"/>
</dbReference>
<evidence type="ECO:0000313" key="15">
    <source>
        <dbReference type="EMBL" id="CAB4921586.1"/>
    </source>
</evidence>
<dbReference type="EMBL" id="CAESGF010000004">
    <property type="protein sequence ID" value="CAB4363157.1"/>
    <property type="molecule type" value="Genomic_DNA"/>
</dbReference>
<keyword evidence="5" id="KW-0547">Nucleotide-binding</keyword>
<evidence type="ECO:0000256" key="2">
    <source>
        <dbReference type="ARBA" id="ARBA00022448"/>
    </source>
</evidence>
<dbReference type="EMBL" id="CAFAAV010000013">
    <property type="protein sequence ID" value="CAB4804168.1"/>
    <property type="molecule type" value="Genomic_DNA"/>
</dbReference>
<dbReference type="PANTHER" id="PTHR43394">
    <property type="entry name" value="ATP-DEPENDENT PERMEASE MDL1, MITOCHONDRIAL"/>
    <property type="match status" value="1"/>
</dbReference>
<evidence type="ECO:0000256" key="7">
    <source>
        <dbReference type="ARBA" id="ARBA00022989"/>
    </source>
</evidence>
<dbReference type="Pfam" id="PF00005">
    <property type="entry name" value="ABC_tran"/>
    <property type="match status" value="1"/>
</dbReference>
<evidence type="ECO:0000256" key="5">
    <source>
        <dbReference type="ARBA" id="ARBA00022741"/>
    </source>
</evidence>
<keyword evidence="6" id="KW-0067">ATP-binding</keyword>
<dbReference type="EMBL" id="CAFBMT010000004">
    <property type="protein sequence ID" value="CAB4921586.1"/>
    <property type="molecule type" value="Genomic_DNA"/>
</dbReference>
<dbReference type="PANTHER" id="PTHR43394:SF1">
    <property type="entry name" value="ATP-BINDING CASSETTE SUB-FAMILY B MEMBER 10, MITOCHONDRIAL"/>
    <property type="match status" value="1"/>
</dbReference>
<comment type="subcellular location">
    <subcellularLocation>
        <location evidence="1">Cell membrane</location>
        <topology evidence="1">Multi-pass membrane protein</topology>
    </subcellularLocation>
</comment>
<gene>
    <name evidence="13" type="ORF">UFOPK2656_02021</name>
    <name evidence="14" type="ORF">UFOPK3099_00303</name>
    <name evidence="15" type="ORF">UFOPK3651_00889</name>
    <name evidence="12" type="ORF">UFOPK4189_00936</name>
</gene>
<keyword evidence="7 9" id="KW-1133">Transmembrane helix</keyword>
<reference evidence="13" key="1">
    <citation type="submission" date="2020-05" db="EMBL/GenBank/DDBJ databases">
        <authorList>
            <person name="Chiriac C."/>
            <person name="Salcher M."/>
            <person name="Ghai R."/>
            <person name="Kavagutti S V."/>
        </authorList>
    </citation>
    <scope>NUCLEOTIDE SEQUENCE</scope>
</reference>